<feature type="DNA-binding region" description="OmpR/PhoB-type" evidence="8">
    <location>
        <begin position="131"/>
        <end position="229"/>
    </location>
</feature>
<dbReference type="GO" id="GO:0032993">
    <property type="term" value="C:protein-DNA complex"/>
    <property type="evidence" value="ECO:0007669"/>
    <property type="project" value="TreeGrafter"/>
</dbReference>
<name>C7Q501_CATAD</name>
<dbReference type="InterPro" id="IPR001867">
    <property type="entry name" value="OmpR/PhoB-type_DNA-bd"/>
</dbReference>
<dbReference type="AlphaFoldDB" id="C7Q501"/>
<dbReference type="CDD" id="cd00383">
    <property type="entry name" value="trans_reg_C"/>
    <property type="match status" value="1"/>
</dbReference>
<keyword evidence="5 8" id="KW-0238">DNA-binding</keyword>
<comment type="subcellular location">
    <subcellularLocation>
        <location evidence="1">Cytoplasm</location>
    </subcellularLocation>
</comment>
<dbReference type="GO" id="GO:0000976">
    <property type="term" value="F:transcription cis-regulatory region binding"/>
    <property type="evidence" value="ECO:0007669"/>
    <property type="project" value="TreeGrafter"/>
</dbReference>
<dbReference type="InParanoid" id="C7Q501"/>
<evidence type="ECO:0000256" key="5">
    <source>
        <dbReference type="ARBA" id="ARBA00023125"/>
    </source>
</evidence>
<dbReference type="GO" id="GO:0005829">
    <property type="term" value="C:cytosol"/>
    <property type="evidence" value="ECO:0007669"/>
    <property type="project" value="TreeGrafter"/>
</dbReference>
<keyword evidence="2 7" id="KW-0597">Phosphoprotein</keyword>
<evidence type="ECO:0000256" key="1">
    <source>
        <dbReference type="ARBA" id="ARBA00004496"/>
    </source>
</evidence>
<proteinExistence type="predicted"/>
<dbReference type="FunFam" id="1.10.10.10:FF:000005">
    <property type="entry name" value="Two-component system response regulator"/>
    <property type="match status" value="1"/>
</dbReference>
<evidence type="ECO:0000313" key="11">
    <source>
        <dbReference type="EMBL" id="ACU73949.1"/>
    </source>
</evidence>
<dbReference type="PANTHER" id="PTHR48111:SF22">
    <property type="entry name" value="REGULATOR OF RPOS"/>
    <property type="match status" value="1"/>
</dbReference>
<dbReference type="RefSeq" id="WP_015793678.1">
    <property type="nucleotide sequence ID" value="NC_013131.1"/>
</dbReference>
<organism evidence="11 12">
    <name type="scientific">Catenulispora acidiphila (strain DSM 44928 / JCM 14897 / NBRC 102108 / NRRL B-24433 / ID139908)</name>
    <dbReference type="NCBI Taxonomy" id="479433"/>
    <lineage>
        <taxon>Bacteria</taxon>
        <taxon>Bacillati</taxon>
        <taxon>Actinomycetota</taxon>
        <taxon>Actinomycetes</taxon>
        <taxon>Catenulisporales</taxon>
        <taxon>Catenulisporaceae</taxon>
        <taxon>Catenulispora</taxon>
    </lineage>
</organism>
<evidence type="ECO:0000256" key="6">
    <source>
        <dbReference type="ARBA" id="ARBA00023163"/>
    </source>
</evidence>
<evidence type="ECO:0000256" key="8">
    <source>
        <dbReference type="PROSITE-ProRule" id="PRU01091"/>
    </source>
</evidence>
<dbReference type="GO" id="GO:0000156">
    <property type="term" value="F:phosphorelay response regulator activity"/>
    <property type="evidence" value="ECO:0007669"/>
    <property type="project" value="TreeGrafter"/>
</dbReference>
<dbReference type="HOGENOM" id="CLU_000445_30_1_11"/>
<feature type="domain" description="OmpR/PhoB-type" evidence="10">
    <location>
        <begin position="131"/>
        <end position="229"/>
    </location>
</feature>
<dbReference type="Pfam" id="PF00072">
    <property type="entry name" value="Response_reg"/>
    <property type="match status" value="1"/>
</dbReference>
<dbReference type="Pfam" id="PF00486">
    <property type="entry name" value="Trans_reg_C"/>
    <property type="match status" value="1"/>
</dbReference>
<dbReference type="InterPro" id="IPR039420">
    <property type="entry name" value="WalR-like"/>
</dbReference>
<dbReference type="SMART" id="SM00862">
    <property type="entry name" value="Trans_reg_C"/>
    <property type="match status" value="1"/>
</dbReference>
<dbReference type="OrthoDB" id="5242462at2"/>
<dbReference type="GO" id="GO:0006355">
    <property type="term" value="P:regulation of DNA-templated transcription"/>
    <property type="evidence" value="ECO:0007669"/>
    <property type="project" value="InterPro"/>
</dbReference>
<accession>C7Q501</accession>
<dbReference type="Proteomes" id="UP000000851">
    <property type="component" value="Chromosome"/>
</dbReference>
<evidence type="ECO:0000259" key="9">
    <source>
        <dbReference type="PROSITE" id="PS50110"/>
    </source>
</evidence>
<evidence type="ECO:0000256" key="7">
    <source>
        <dbReference type="PROSITE-ProRule" id="PRU00169"/>
    </source>
</evidence>
<dbReference type="PROSITE" id="PS50110">
    <property type="entry name" value="RESPONSE_REGULATORY"/>
    <property type="match status" value="1"/>
</dbReference>
<keyword evidence="4" id="KW-0805">Transcription regulation</keyword>
<keyword evidence="12" id="KW-1185">Reference proteome</keyword>
<dbReference type="KEGG" id="cai:Caci_5089"/>
<feature type="modified residue" description="4-aspartylphosphate" evidence="7">
    <location>
        <position position="58"/>
    </location>
</feature>
<dbReference type="InterPro" id="IPR001789">
    <property type="entry name" value="Sig_transdc_resp-reg_receiver"/>
</dbReference>
<feature type="domain" description="Response regulatory" evidence="9">
    <location>
        <begin position="9"/>
        <end position="123"/>
    </location>
</feature>
<keyword evidence="3" id="KW-0902">Two-component regulatory system</keyword>
<keyword evidence="6" id="KW-0804">Transcription</keyword>
<dbReference type="eggNOG" id="COG0745">
    <property type="taxonomic scope" value="Bacteria"/>
</dbReference>
<evidence type="ECO:0000256" key="3">
    <source>
        <dbReference type="ARBA" id="ARBA00023012"/>
    </source>
</evidence>
<reference evidence="11 12" key="1">
    <citation type="journal article" date="2009" name="Stand. Genomic Sci.">
        <title>Complete genome sequence of Catenulispora acidiphila type strain (ID 139908).</title>
        <authorList>
            <person name="Copeland A."/>
            <person name="Lapidus A."/>
            <person name="Glavina Del Rio T."/>
            <person name="Nolan M."/>
            <person name="Lucas S."/>
            <person name="Chen F."/>
            <person name="Tice H."/>
            <person name="Cheng J.F."/>
            <person name="Bruce D."/>
            <person name="Goodwin L."/>
            <person name="Pitluck S."/>
            <person name="Mikhailova N."/>
            <person name="Pati A."/>
            <person name="Ivanova N."/>
            <person name="Mavromatis K."/>
            <person name="Chen A."/>
            <person name="Palaniappan K."/>
            <person name="Chain P."/>
            <person name="Land M."/>
            <person name="Hauser L."/>
            <person name="Chang Y.J."/>
            <person name="Jeffries C.D."/>
            <person name="Chertkov O."/>
            <person name="Brettin T."/>
            <person name="Detter J.C."/>
            <person name="Han C."/>
            <person name="Ali Z."/>
            <person name="Tindall B.J."/>
            <person name="Goker M."/>
            <person name="Bristow J."/>
            <person name="Eisen J.A."/>
            <person name="Markowitz V."/>
            <person name="Hugenholtz P."/>
            <person name="Kyrpides N.C."/>
            <person name="Klenk H.P."/>
        </authorList>
    </citation>
    <scope>NUCLEOTIDE SEQUENCE [LARGE SCALE GENOMIC DNA]</scope>
    <source>
        <strain evidence="12">DSM 44928 / JCM 14897 / NBRC 102108 / NRRL B-24433 / ID139908</strain>
    </source>
</reference>
<evidence type="ECO:0000259" key="10">
    <source>
        <dbReference type="PROSITE" id="PS51755"/>
    </source>
</evidence>
<dbReference type="InterPro" id="IPR011006">
    <property type="entry name" value="CheY-like_superfamily"/>
</dbReference>
<dbReference type="EMBL" id="CP001700">
    <property type="protein sequence ID" value="ACU73949.1"/>
    <property type="molecule type" value="Genomic_DNA"/>
</dbReference>
<dbReference type="Gene3D" id="6.10.250.690">
    <property type="match status" value="1"/>
</dbReference>
<dbReference type="Gene3D" id="1.10.10.10">
    <property type="entry name" value="Winged helix-like DNA-binding domain superfamily/Winged helix DNA-binding domain"/>
    <property type="match status" value="1"/>
</dbReference>
<dbReference type="PROSITE" id="PS51755">
    <property type="entry name" value="OMPR_PHOB"/>
    <property type="match status" value="1"/>
</dbReference>
<evidence type="ECO:0000256" key="2">
    <source>
        <dbReference type="ARBA" id="ARBA00022553"/>
    </source>
</evidence>
<gene>
    <name evidence="11" type="ordered locus">Caci_5089</name>
</gene>
<dbReference type="SMART" id="SM00448">
    <property type="entry name" value="REC"/>
    <property type="match status" value="1"/>
</dbReference>
<dbReference type="SUPFAM" id="SSF52172">
    <property type="entry name" value="CheY-like"/>
    <property type="match status" value="1"/>
</dbReference>
<evidence type="ECO:0000313" key="12">
    <source>
        <dbReference type="Proteomes" id="UP000000851"/>
    </source>
</evidence>
<sequence precursor="true">MAERAATWRLLVVDDDPALRRGLGRALGLSGFAVETAADGQAALAVLGGGGVDAVVLDVSMPGISGVDVVRRLRRQGDDVPVLMLSALDDVADRIAGLAAGADDYVVKPFSTAELELRVRALLRRGRPVPHGVVAACGIVMDTDARTVTAAGCPLELTRREFDVLEVLVRNAGAVLTRDQLLDRVWGYDFQVRSDAVDTVVSYLRRKLEADDRPRVLHTVRGVGFALRGGLEQLDGIGGEQL</sequence>
<dbReference type="STRING" id="479433.Caci_5089"/>
<dbReference type="PANTHER" id="PTHR48111">
    <property type="entry name" value="REGULATOR OF RPOS"/>
    <property type="match status" value="1"/>
</dbReference>
<evidence type="ECO:0000256" key="4">
    <source>
        <dbReference type="ARBA" id="ARBA00023015"/>
    </source>
</evidence>
<dbReference type="Gene3D" id="3.40.50.2300">
    <property type="match status" value="1"/>
</dbReference>
<dbReference type="InterPro" id="IPR036388">
    <property type="entry name" value="WH-like_DNA-bd_sf"/>
</dbReference>
<protein>
    <submittedName>
        <fullName evidence="11">Two component transcriptional regulator, winged helix family</fullName>
    </submittedName>
</protein>